<dbReference type="PANTHER" id="PTHR46600:SF11">
    <property type="entry name" value="THAP DOMAIN-CONTAINING PROTEIN 10"/>
    <property type="match status" value="1"/>
</dbReference>
<dbReference type="InterPro" id="IPR026516">
    <property type="entry name" value="THAP1/10"/>
</dbReference>
<dbReference type="SMART" id="SM00692">
    <property type="entry name" value="DM3"/>
    <property type="match status" value="1"/>
</dbReference>
<keyword evidence="4 5" id="KW-0238">DNA-binding</keyword>
<dbReference type="OrthoDB" id="7331812at2759"/>
<evidence type="ECO:0000256" key="3">
    <source>
        <dbReference type="ARBA" id="ARBA00022833"/>
    </source>
</evidence>
<dbReference type="PROSITE" id="PS50950">
    <property type="entry name" value="ZF_THAP"/>
    <property type="match status" value="1"/>
</dbReference>
<gene>
    <name evidence="10" type="primary">LOC115634115</name>
</gene>
<dbReference type="Proteomes" id="UP000504634">
    <property type="component" value="Unplaced"/>
</dbReference>
<evidence type="ECO:0000256" key="7">
    <source>
        <dbReference type="SAM" id="MobiDB-lite"/>
    </source>
</evidence>
<feature type="domain" description="THAP-type" evidence="8">
    <location>
        <begin position="1"/>
        <end position="75"/>
    </location>
</feature>
<dbReference type="SUPFAM" id="SSF57716">
    <property type="entry name" value="Glucocorticoid receptor-like (DNA-binding domain)"/>
    <property type="match status" value="1"/>
</dbReference>
<sequence length="360" mass="41587">MLCAVSDCLNHFQEVPNLGTFEFPKDPEVQEQWVLFCNREVDTEVERVCEEHFTPVDFDRDSKCVLLANAVPSVYKDDGQEHEDEFLQTGECDPEPKIKHSPNNDMVTGISDSPLPDQYENGHETAIENEECGSTLAEEYEQERQAILVSKRKQIVNALLDEYDRKQGKTQTQNTSGSHEVYDEVESTKTVVIDADAYLSALEQENTELKRINFKMKLAEEDNVKAMGKLQKKLEKAEGQYSQLCNRLQTIFSSAQIDKIQHNKRIVWPESDLVDACALYAASSRVYDMLLRKNFPLPSIRTLQFWDARQRERLVDDNDPDADCTIHHWRCTHRAQKAAHRKDLRMQEQQKHRDSHSKPS</sequence>
<keyword evidence="2 5" id="KW-0863">Zinc-finger</keyword>
<reference evidence="10" key="1">
    <citation type="submission" date="2025-08" db="UniProtKB">
        <authorList>
            <consortium name="RefSeq"/>
        </authorList>
    </citation>
    <scope>IDENTIFICATION</scope>
    <source>
        <strain evidence="10">11010-0011.00</strain>
        <tissue evidence="10">Whole body</tissue>
    </source>
</reference>
<keyword evidence="9" id="KW-1185">Reference proteome</keyword>
<name>A0A6J2UGH6_DROLE</name>
<feature type="region of interest" description="Disordered" evidence="7">
    <location>
        <begin position="90"/>
        <end position="110"/>
    </location>
</feature>
<evidence type="ECO:0000256" key="2">
    <source>
        <dbReference type="ARBA" id="ARBA00022771"/>
    </source>
</evidence>
<evidence type="ECO:0000313" key="9">
    <source>
        <dbReference type="Proteomes" id="UP000504634"/>
    </source>
</evidence>
<evidence type="ECO:0000313" key="10">
    <source>
        <dbReference type="RefSeq" id="XP_030387539.1"/>
    </source>
</evidence>
<dbReference type="AlphaFoldDB" id="A0A6J2UGH6"/>
<keyword evidence="3" id="KW-0862">Zinc</keyword>
<dbReference type="RefSeq" id="XP_030387539.1">
    <property type="nucleotide sequence ID" value="XM_030531679.1"/>
</dbReference>
<dbReference type="InterPro" id="IPR006612">
    <property type="entry name" value="THAP_Znf"/>
</dbReference>
<dbReference type="PANTHER" id="PTHR46600">
    <property type="entry name" value="THAP DOMAIN-CONTAINING"/>
    <property type="match status" value="1"/>
</dbReference>
<feature type="region of interest" description="Disordered" evidence="7">
    <location>
        <begin position="337"/>
        <end position="360"/>
    </location>
</feature>
<feature type="coiled-coil region" evidence="6">
    <location>
        <begin position="202"/>
        <end position="247"/>
    </location>
</feature>
<dbReference type="GO" id="GO:0043565">
    <property type="term" value="F:sequence-specific DNA binding"/>
    <property type="evidence" value="ECO:0007669"/>
    <property type="project" value="InterPro"/>
</dbReference>
<dbReference type="GeneID" id="115634115"/>
<evidence type="ECO:0000256" key="5">
    <source>
        <dbReference type="PROSITE-ProRule" id="PRU00309"/>
    </source>
</evidence>
<accession>A0A6J2UGH6</accession>
<protein>
    <submittedName>
        <fullName evidence="10">Uncharacterized protein LOC115634115</fullName>
    </submittedName>
</protein>
<keyword evidence="6" id="KW-0175">Coiled coil</keyword>
<dbReference type="SMART" id="SM00980">
    <property type="entry name" value="THAP"/>
    <property type="match status" value="1"/>
</dbReference>
<organism evidence="9 10">
    <name type="scientific">Drosophila lebanonensis</name>
    <name type="common">Fruit fly</name>
    <name type="synonym">Scaptodrosophila lebanonensis</name>
    <dbReference type="NCBI Taxonomy" id="7225"/>
    <lineage>
        <taxon>Eukaryota</taxon>
        <taxon>Metazoa</taxon>
        <taxon>Ecdysozoa</taxon>
        <taxon>Arthropoda</taxon>
        <taxon>Hexapoda</taxon>
        <taxon>Insecta</taxon>
        <taxon>Pterygota</taxon>
        <taxon>Neoptera</taxon>
        <taxon>Endopterygota</taxon>
        <taxon>Diptera</taxon>
        <taxon>Brachycera</taxon>
        <taxon>Muscomorpha</taxon>
        <taxon>Ephydroidea</taxon>
        <taxon>Drosophilidae</taxon>
        <taxon>Scaptodrosophila</taxon>
    </lineage>
</organism>
<evidence type="ECO:0000259" key="8">
    <source>
        <dbReference type="PROSITE" id="PS50950"/>
    </source>
</evidence>
<dbReference type="GO" id="GO:0008270">
    <property type="term" value="F:zinc ion binding"/>
    <property type="evidence" value="ECO:0007669"/>
    <property type="project" value="UniProtKB-KW"/>
</dbReference>
<dbReference type="Pfam" id="PF05485">
    <property type="entry name" value="THAP"/>
    <property type="match status" value="1"/>
</dbReference>
<keyword evidence="1" id="KW-0479">Metal-binding</keyword>
<evidence type="ECO:0000256" key="1">
    <source>
        <dbReference type="ARBA" id="ARBA00022723"/>
    </source>
</evidence>
<proteinExistence type="predicted"/>
<evidence type="ECO:0000256" key="6">
    <source>
        <dbReference type="SAM" id="Coils"/>
    </source>
</evidence>
<evidence type="ECO:0000256" key="4">
    <source>
        <dbReference type="ARBA" id="ARBA00023125"/>
    </source>
</evidence>